<dbReference type="EMBL" id="CP095848">
    <property type="protein sequence ID" value="UPL50518.1"/>
    <property type="molecule type" value="Genomic_DNA"/>
</dbReference>
<sequence length="163" mass="18360">MSPAEKIKRADIAKNAHAIAKTLATGSYRERLSAGFKQAWMNSKAPLAKRTYTIAESVRKYPGTSIMKGNTAQHILSWDSNTGSIVDADWCAYSEFESKSSSYSYYDIKVDLVQGEVYKIWQNGSMTYNVYDGRSIHEMKWNDVKSLLKDVSRASKIERLLAA</sequence>
<proteinExistence type="predicted"/>
<keyword evidence="2" id="KW-1185">Reference proteome</keyword>
<gene>
    <name evidence="1" type="ORF">MWH26_06325</name>
</gene>
<evidence type="ECO:0000313" key="2">
    <source>
        <dbReference type="Proteomes" id="UP000829647"/>
    </source>
</evidence>
<organism evidence="1 2">
    <name type="scientific">Hymenobacter sublimis</name>
    <dbReference type="NCBI Taxonomy" id="2933777"/>
    <lineage>
        <taxon>Bacteria</taxon>
        <taxon>Pseudomonadati</taxon>
        <taxon>Bacteroidota</taxon>
        <taxon>Cytophagia</taxon>
        <taxon>Cytophagales</taxon>
        <taxon>Hymenobacteraceae</taxon>
        <taxon>Hymenobacter</taxon>
    </lineage>
</organism>
<dbReference type="Proteomes" id="UP000829647">
    <property type="component" value="Chromosome"/>
</dbReference>
<dbReference type="RefSeq" id="WP_247976530.1">
    <property type="nucleotide sequence ID" value="NZ_CP095848.1"/>
</dbReference>
<evidence type="ECO:0000313" key="1">
    <source>
        <dbReference type="EMBL" id="UPL50518.1"/>
    </source>
</evidence>
<protein>
    <submittedName>
        <fullName evidence="1">Uncharacterized protein</fullName>
    </submittedName>
</protein>
<reference evidence="1 2" key="1">
    <citation type="submission" date="2022-04" db="EMBL/GenBank/DDBJ databases">
        <title>Hymenobacter sp. isolated from the air.</title>
        <authorList>
            <person name="Won M."/>
            <person name="Lee C.-M."/>
            <person name="Woen H.-Y."/>
            <person name="Kwon S.-W."/>
        </authorList>
    </citation>
    <scope>NUCLEOTIDE SEQUENCE [LARGE SCALE GENOMIC DNA]</scope>
    <source>
        <strain evidence="2">5516 S-25</strain>
    </source>
</reference>
<accession>A0ABY4JCJ6</accession>
<name>A0ABY4JCJ6_9BACT</name>